<dbReference type="GO" id="GO:0006555">
    <property type="term" value="P:methionine metabolic process"/>
    <property type="evidence" value="ECO:0007669"/>
    <property type="project" value="InterPro"/>
</dbReference>
<dbReference type="GO" id="GO:0005829">
    <property type="term" value="C:cytosol"/>
    <property type="evidence" value="ECO:0007669"/>
    <property type="project" value="TreeGrafter"/>
</dbReference>
<dbReference type="GO" id="GO:0033353">
    <property type="term" value="P:S-adenosylmethionine cycle"/>
    <property type="evidence" value="ECO:0007669"/>
    <property type="project" value="TreeGrafter"/>
</dbReference>
<evidence type="ECO:0000256" key="13">
    <source>
        <dbReference type="ARBA" id="ARBA00022741"/>
    </source>
</evidence>
<comment type="function">
    <text evidence="26">Catalyzes the formation of S-adenosylmethionine from methionine and ATP.</text>
</comment>
<dbReference type="PROSITE" id="PS00738">
    <property type="entry name" value="ADOHCYASE_1"/>
    <property type="match status" value="1"/>
</dbReference>
<evidence type="ECO:0000256" key="7">
    <source>
        <dbReference type="ARBA" id="ARBA00009685"/>
    </source>
</evidence>
<comment type="cofactor">
    <cofactor evidence="26">
        <name>K(+)</name>
        <dbReference type="ChEBI" id="CHEBI:29103"/>
    </cofactor>
    <text evidence="26">Binds 1 potassium ion per subunit. The potassium ion interacts primarily with the substrate.</text>
</comment>
<evidence type="ECO:0000256" key="5">
    <source>
        <dbReference type="ARBA" id="ARBA00005224"/>
    </source>
</evidence>
<dbReference type="Gene3D" id="3.30.300.10">
    <property type="match status" value="3"/>
</dbReference>
<dbReference type="PROSITE" id="PS00739">
    <property type="entry name" value="ADOHCYASE_2"/>
    <property type="match status" value="1"/>
</dbReference>
<dbReference type="Gene3D" id="3.30.1370.50">
    <property type="entry name" value="R3H-like domain"/>
    <property type="match status" value="1"/>
</dbReference>
<comment type="cofactor">
    <cofactor evidence="26">
        <name>Mg(2+)</name>
        <dbReference type="ChEBI" id="CHEBI:18420"/>
    </cofactor>
    <text evidence="26">Binds 2 magnesium ions per subunit. The magnesium ions interact primarily with the substrate.</text>
</comment>
<keyword evidence="18" id="KW-0694">RNA-binding</keyword>
<accession>A0AAD9J5I2</accession>
<proteinExistence type="inferred from homology"/>
<evidence type="ECO:0000256" key="17">
    <source>
        <dbReference type="ARBA" id="ARBA00022842"/>
    </source>
</evidence>
<dbReference type="PANTHER" id="PTHR23420">
    <property type="entry name" value="ADENOSYLHOMOCYSTEINASE"/>
    <property type="match status" value="1"/>
</dbReference>
<keyword evidence="29" id="KW-0472">Membrane</keyword>
<dbReference type="SMART" id="SM01245">
    <property type="entry name" value="Jag_N"/>
    <property type="match status" value="1"/>
</dbReference>
<dbReference type="InterPro" id="IPR036291">
    <property type="entry name" value="NAD(P)-bd_dom_sf"/>
</dbReference>
<dbReference type="CDD" id="cd02644">
    <property type="entry name" value="R3H_jag"/>
    <property type="match status" value="1"/>
</dbReference>
<protein>
    <recommendedName>
        <fullName evidence="26">S-adenosylmethionine synthase</fullName>
        <ecNumber evidence="26">2.5.1.6</ecNumber>
    </recommendedName>
</protein>
<dbReference type="Pfam" id="PF01424">
    <property type="entry name" value="R3H"/>
    <property type="match status" value="1"/>
</dbReference>
<evidence type="ECO:0000256" key="28">
    <source>
        <dbReference type="RuleBase" id="RU004462"/>
    </source>
</evidence>
<dbReference type="EC" id="2.5.1.6" evidence="26"/>
<dbReference type="PROSITE" id="PS00377">
    <property type="entry name" value="ADOMET_SYNTHASE_2"/>
    <property type="match status" value="1"/>
</dbReference>
<dbReference type="SMART" id="SM00996">
    <property type="entry name" value="AdoHcyase"/>
    <property type="match status" value="1"/>
</dbReference>
<evidence type="ECO:0000256" key="6">
    <source>
        <dbReference type="ARBA" id="ARBA00007122"/>
    </source>
</evidence>
<dbReference type="Pfam" id="PF02773">
    <property type="entry name" value="S-AdoMet_synt_C"/>
    <property type="match status" value="1"/>
</dbReference>
<evidence type="ECO:0000256" key="16">
    <source>
        <dbReference type="ARBA" id="ARBA00022840"/>
    </source>
</evidence>
<dbReference type="GO" id="GO:0004478">
    <property type="term" value="F:methionine adenosyltransferase activity"/>
    <property type="evidence" value="ECO:0007669"/>
    <property type="project" value="UniProtKB-EC"/>
</dbReference>
<dbReference type="InterPro" id="IPR000043">
    <property type="entry name" value="Adenosylhomocysteinase-like"/>
</dbReference>
<evidence type="ECO:0000256" key="10">
    <source>
        <dbReference type="ARBA" id="ARBA00022630"/>
    </source>
</evidence>
<comment type="similarity">
    <text evidence="6">Belongs to the adenosylhomocysteinase family.</text>
</comment>
<dbReference type="Pfam" id="PF05221">
    <property type="entry name" value="AdoHcyase"/>
    <property type="match status" value="1"/>
</dbReference>
<dbReference type="InterPro" id="IPR003171">
    <property type="entry name" value="Mehydrof_redctse-like"/>
</dbReference>
<dbReference type="SUPFAM" id="SSF55973">
    <property type="entry name" value="S-adenosylmethionine synthetase"/>
    <property type="match status" value="3"/>
</dbReference>
<dbReference type="FunFam" id="3.40.50.720:FF:000004">
    <property type="entry name" value="Adenosylhomocysteinase"/>
    <property type="match status" value="1"/>
</dbReference>
<evidence type="ECO:0000256" key="21">
    <source>
        <dbReference type="ARBA" id="ARBA00023002"/>
    </source>
</evidence>
<keyword evidence="22" id="KW-0520">NAD</keyword>
<dbReference type="CDD" id="cd00401">
    <property type="entry name" value="SAHH"/>
    <property type="match status" value="1"/>
</dbReference>
<dbReference type="NCBIfam" id="TIGR01034">
    <property type="entry name" value="metK"/>
    <property type="match status" value="1"/>
</dbReference>
<keyword evidence="12 26" id="KW-0479">Metal-binding</keyword>
<evidence type="ECO:0000256" key="20">
    <source>
        <dbReference type="ARBA" id="ARBA00022960"/>
    </source>
</evidence>
<dbReference type="CDD" id="cd18079">
    <property type="entry name" value="S-AdoMet_synt"/>
    <property type="match status" value="1"/>
</dbReference>
<keyword evidence="16 26" id="KW-0067">ATP-binding</keyword>
<dbReference type="AlphaFoldDB" id="A0AAD9J5I2"/>
<name>A0AAD9J5I2_9ANNE</name>
<feature type="transmembrane region" description="Helical" evidence="29">
    <location>
        <begin position="1106"/>
        <end position="1124"/>
    </location>
</feature>
<comment type="pathway">
    <text evidence="3 27">One-carbon metabolism; tetrahydrofolate interconversion.</text>
</comment>
<keyword evidence="9 26" id="KW-0554">One-carbon metabolism</keyword>
<dbReference type="PANTHER" id="PTHR23420:SF0">
    <property type="entry name" value="ADENOSYLHOMOCYSTEINASE"/>
    <property type="match status" value="1"/>
</dbReference>
<evidence type="ECO:0000256" key="11">
    <source>
        <dbReference type="ARBA" id="ARBA00022679"/>
    </source>
</evidence>
<dbReference type="Proteomes" id="UP001208570">
    <property type="component" value="Unassembled WGS sequence"/>
</dbReference>
<sequence length="1203" mass="133816">MEAEFEEKTVEDAISLAIATLGITRDQFDVEILEDKRGIFGRKARIKVRTVQQVSLSAETDYEHAIMDFIQGLLQRMNIRGGVDIVDRNDKIISINIYSEDASLLIGKDGKTLDSLQRIVHAISRRLAMEKRVLLDVEQYRERKKQKLLRLVAQIITKVKRTGKQYTFSSMAPSERRIIHQAVAEVEQLSTKSVGEADAYYKQIKDLKLAEWGRKEILLAEQEMPGLMSLRDQFETNKPLKEVRITGSLHMTVQTAVLIETLVMLGADVRWASCNIFSTQDHAAAAVVKGTTNYSSVPVFAWKGETVAEYWDLLWQAFSFPRNMGPQLIVDDGGDAALLFHKGCELEDGSQWVEEDSHNEDEHELKRLLKQIFARDSSFWHRCKEDLRGVSEETTTGVLRLHQREEENSLLIPAINVNDSVTKSKFDNLYGCRESLIDGIKRATDVMIAGKTVVVCGYGNVGKGCAQSLRGYGARVIISESDPICALQALMEGYAVKSVDSVVHEADIFVTATGNTDVITVSHMKKMKDYAIVCNIGHFDNEIQVASLIREGVKRQPIKAQVAKYVFPDNHCIIILAEGRLISKKMDLTNRENTGTKLRSYIVTAEAPGEGHPDKIADQIADAILDAALMRDPYARVACEVLTSTGLVLVGGEITTDGYIDIAKEARQVIQDIGYTSSQYGFDAHSVSILSAIQTQSSDIAQSVIGRNGAVIGAGDQGLVFGYACDETPEYMPFASLYSQRMMKKVAQLRKERTCSWMRPDAKGLVRIAYEQGKVSYLAGLVLSVQHDEHVSQKTIQEFCIEHVVKPLFGDLVCEKTNILINPSGRFIIGGPQGDTGLTGRKIIADSYGGSARHGGGAYSGKDPSKVDRSAAYMARNIAKTIVKAQLASQCEVQLSYAIGVSDPIGCEVSTFGTGKVPDKLLSKKALQVFDCSPQGIIDMFQLRHVLYRNTAVYGHFGREEFPWEQISKDKMHTLVQKNISAPGVCHLLCGKMTREDISFHLERCRVMNIQNVLVLRGDQRNREERIVQREGNHAFCHAGDLVAFVQRKFPDCSIGVAGFPEGHPETPNRFKEMDYLKWKVDQGAHYIVTQLFFDNRDFFDFCERAVLAGIFVPIIAGVMVVRAKKMLQKIAELAQGARIPAKLLSAVQLARNDDEVKKIGIEWALKQLEGLKNTAAGIHWYVLNQPDIAESVLADSCQNSTI</sequence>
<keyword evidence="15" id="KW-0274">FAD</keyword>
<dbReference type="PROSITE" id="PS00376">
    <property type="entry name" value="ADOMET_SYNTHASE_1"/>
    <property type="match status" value="1"/>
</dbReference>
<dbReference type="HAMAP" id="MF_00086">
    <property type="entry name" value="S_AdoMet_synth1"/>
    <property type="match status" value="1"/>
</dbReference>
<dbReference type="CDD" id="cd02414">
    <property type="entry name" value="KH-II_Jag"/>
    <property type="match status" value="1"/>
</dbReference>
<keyword evidence="8" id="KW-0963">Cytoplasm</keyword>
<dbReference type="SMART" id="SM00997">
    <property type="entry name" value="AdoHcyase_NAD"/>
    <property type="match status" value="1"/>
</dbReference>
<dbReference type="NCBIfam" id="NF041568">
    <property type="entry name" value="Jag_EloR"/>
    <property type="match status" value="1"/>
</dbReference>
<keyword evidence="24" id="KW-0961">Cell wall biogenesis/degradation</keyword>
<dbReference type="InterPro" id="IPR039247">
    <property type="entry name" value="KhpB"/>
</dbReference>
<dbReference type="Pfam" id="PF02219">
    <property type="entry name" value="MTHFR"/>
    <property type="match status" value="1"/>
</dbReference>
<evidence type="ECO:0000256" key="26">
    <source>
        <dbReference type="RuleBase" id="RU000541"/>
    </source>
</evidence>
<dbReference type="GO" id="GO:0006730">
    <property type="term" value="P:one-carbon metabolic process"/>
    <property type="evidence" value="ECO:0007669"/>
    <property type="project" value="UniProtKB-KW"/>
</dbReference>
<keyword evidence="13 26" id="KW-0547">Nucleotide-binding</keyword>
<feature type="domain" description="R3H" evidence="30">
    <location>
        <begin position="142"/>
        <end position="208"/>
    </location>
</feature>
<evidence type="ECO:0000256" key="12">
    <source>
        <dbReference type="ARBA" id="ARBA00022723"/>
    </source>
</evidence>
<dbReference type="InterPro" id="IPR022636">
    <property type="entry name" value="S-AdoMet_synthetase_sfam"/>
</dbReference>
<dbReference type="InterPro" id="IPR015878">
    <property type="entry name" value="Ado_hCys_hydrolase_NAD-bd"/>
</dbReference>
<evidence type="ECO:0000256" key="25">
    <source>
        <dbReference type="ARBA" id="ARBA00048344"/>
    </source>
</evidence>
<dbReference type="GO" id="GO:0046872">
    <property type="term" value="F:metal ion binding"/>
    <property type="evidence" value="ECO:0007669"/>
    <property type="project" value="UniProtKB-KW"/>
</dbReference>
<keyword evidence="19 26" id="KW-0630">Potassium</keyword>
<dbReference type="Gene3D" id="3.40.50.720">
    <property type="entry name" value="NAD(P)-binding Rossmann-like Domain"/>
    <property type="match status" value="1"/>
</dbReference>
<dbReference type="CDD" id="cd00537">
    <property type="entry name" value="MTHFR"/>
    <property type="match status" value="1"/>
</dbReference>
<dbReference type="GO" id="GO:0071555">
    <property type="term" value="P:cell wall organization"/>
    <property type="evidence" value="ECO:0007669"/>
    <property type="project" value="UniProtKB-KW"/>
</dbReference>
<reference evidence="31" key="1">
    <citation type="journal article" date="2023" name="Mol. Biol. Evol.">
        <title>Third-Generation Sequencing Reveals the Adaptive Role of the Epigenome in Three Deep-Sea Polychaetes.</title>
        <authorList>
            <person name="Perez M."/>
            <person name="Aroh O."/>
            <person name="Sun Y."/>
            <person name="Lan Y."/>
            <person name="Juniper S.K."/>
            <person name="Young C.R."/>
            <person name="Angers B."/>
            <person name="Qian P.Y."/>
        </authorList>
    </citation>
    <scope>NUCLEOTIDE SEQUENCE</scope>
    <source>
        <strain evidence="31">P08H-3</strain>
    </source>
</reference>
<dbReference type="Pfam" id="PF00438">
    <property type="entry name" value="S-AdoMet_synt_N"/>
    <property type="match status" value="1"/>
</dbReference>
<dbReference type="InterPro" id="IPR038247">
    <property type="entry name" value="Jag_N_dom_sf"/>
</dbReference>
<evidence type="ECO:0000256" key="29">
    <source>
        <dbReference type="SAM" id="Phobius"/>
    </source>
</evidence>
<dbReference type="InterPro" id="IPR042172">
    <property type="entry name" value="Adenosylhomocyst_ase-like_sf"/>
</dbReference>
<dbReference type="PROSITE" id="PS51061">
    <property type="entry name" value="R3H"/>
    <property type="match status" value="1"/>
</dbReference>
<keyword evidence="23" id="KW-0143">Chaperone</keyword>
<dbReference type="SUPFAM" id="SSF51730">
    <property type="entry name" value="FAD-linked oxidoreductase"/>
    <property type="match status" value="1"/>
</dbReference>
<keyword evidence="20" id="KW-0133">Cell shape</keyword>
<keyword evidence="32" id="KW-1185">Reference proteome</keyword>
<keyword evidence="11 26" id="KW-0808">Transferase</keyword>
<dbReference type="InterPro" id="IPR032782">
    <property type="entry name" value="KhpB_N"/>
</dbReference>
<dbReference type="GO" id="GO:0005524">
    <property type="term" value="F:ATP binding"/>
    <property type="evidence" value="ECO:0007669"/>
    <property type="project" value="UniProtKB-KW"/>
</dbReference>
<evidence type="ECO:0000256" key="19">
    <source>
        <dbReference type="ARBA" id="ARBA00022958"/>
    </source>
</evidence>
<dbReference type="Gene3D" id="3.30.30.80">
    <property type="entry name" value="probable RNA-binding protein from clostridium symbiosum atcc 14940"/>
    <property type="match status" value="1"/>
</dbReference>
<comment type="pathway">
    <text evidence="5 26">Amino-acid biosynthesis; S-adenosyl-L-methionine biosynthesis; S-adenosyl-L-methionine from L-methionine: step 1/1.</text>
</comment>
<comment type="similarity">
    <text evidence="7 28">Belongs to the AdoMet synthase family.</text>
</comment>
<comment type="catalytic activity">
    <reaction evidence="25 26">
        <text>L-methionine + ATP + H2O = S-adenosyl-L-methionine + phosphate + diphosphate</text>
        <dbReference type="Rhea" id="RHEA:21080"/>
        <dbReference type="ChEBI" id="CHEBI:15377"/>
        <dbReference type="ChEBI" id="CHEBI:30616"/>
        <dbReference type="ChEBI" id="CHEBI:33019"/>
        <dbReference type="ChEBI" id="CHEBI:43474"/>
        <dbReference type="ChEBI" id="CHEBI:57844"/>
        <dbReference type="ChEBI" id="CHEBI:59789"/>
        <dbReference type="EC" id="2.5.1.6"/>
    </reaction>
</comment>
<dbReference type="SUPFAM" id="SSF52283">
    <property type="entry name" value="Formate/glycerate dehydrogenase catalytic domain-like"/>
    <property type="match status" value="1"/>
</dbReference>
<comment type="cofactor">
    <cofactor evidence="2">
        <name>FAD</name>
        <dbReference type="ChEBI" id="CHEBI:57692"/>
    </cofactor>
</comment>
<keyword evidence="14" id="KW-0378">Hydrolase</keyword>
<evidence type="ECO:0000256" key="27">
    <source>
        <dbReference type="RuleBase" id="RU004254"/>
    </source>
</evidence>
<evidence type="ECO:0000256" key="8">
    <source>
        <dbReference type="ARBA" id="ARBA00022490"/>
    </source>
</evidence>
<dbReference type="FunFam" id="3.30.300.10:FF:000003">
    <property type="entry name" value="S-adenosylmethionine synthase"/>
    <property type="match status" value="1"/>
</dbReference>
<dbReference type="GO" id="GO:0008360">
    <property type="term" value="P:regulation of cell shape"/>
    <property type="evidence" value="ECO:0007669"/>
    <property type="project" value="UniProtKB-KW"/>
</dbReference>
<evidence type="ECO:0000313" key="31">
    <source>
        <dbReference type="EMBL" id="KAK2146793.1"/>
    </source>
</evidence>
<evidence type="ECO:0000256" key="24">
    <source>
        <dbReference type="ARBA" id="ARBA00023316"/>
    </source>
</evidence>
<dbReference type="GO" id="GO:0004013">
    <property type="term" value="F:adenosylhomocysteinase activity"/>
    <property type="evidence" value="ECO:0007669"/>
    <property type="project" value="TreeGrafter"/>
</dbReference>
<dbReference type="Gene3D" id="3.30.300.20">
    <property type="match status" value="1"/>
</dbReference>
<dbReference type="SUPFAM" id="SSF51735">
    <property type="entry name" value="NAD(P)-binding Rossmann-fold domains"/>
    <property type="match status" value="1"/>
</dbReference>
<evidence type="ECO:0000256" key="22">
    <source>
        <dbReference type="ARBA" id="ARBA00023027"/>
    </source>
</evidence>
<evidence type="ECO:0000259" key="30">
    <source>
        <dbReference type="PROSITE" id="PS51061"/>
    </source>
</evidence>
<dbReference type="InterPro" id="IPR002133">
    <property type="entry name" value="S-AdoMet_synthetase"/>
</dbReference>
<evidence type="ECO:0000256" key="9">
    <source>
        <dbReference type="ARBA" id="ARBA00022563"/>
    </source>
</evidence>
<evidence type="ECO:0000256" key="1">
    <source>
        <dbReference type="ARBA" id="ARBA00001911"/>
    </source>
</evidence>
<dbReference type="SUPFAM" id="SSF82708">
    <property type="entry name" value="R3H domain"/>
    <property type="match status" value="1"/>
</dbReference>
<evidence type="ECO:0000256" key="4">
    <source>
        <dbReference type="ARBA" id="ARBA00005195"/>
    </source>
</evidence>
<dbReference type="Pfam" id="PF14804">
    <property type="entry name" value="Jag_N"/>
    <property type="match status" value="1"/>
</dbReference>
<dbReference type="InterPro" id="IPR029041">
    <property type="entry name" value="FAD-linked_oxidoreductase-like"/>
</dbReference>
<comment type="cofactor">
    <cofactor evidence="1">
        <name>NAD(+)</name>
        <dbReference type="ChEBI" id="CHEBI:57540"/>
    </cofactor>
</comment>
<dbReference type="InterPro" id="IPR022629">
    <property type="entry name" value="S-AdoMet_synt_central"/>
</dbReference>
<keyword evidence="17 26" id="KW-0460">Magnesium</keyword>
<dbReference type="Gene3D" id="3.40.50.1480">
    <property type="entry name" value="Adenosylhomocysteinase-like"/>
    <property type="match status" value="1"/>
</dbReference>
<dbReference type="SMART" id="SM00393">
    <property type="entry name" value="R3H"/>
    <property type="match status" value="1"/>
</dbReference>
<evidence type="ECO:0000256" key="23">
    <source>
        <dbReference type="ARBA" id="ARBA00023186"/>
    </source>
</evidence>
<dbReference type="InterPro" id="IPR022630">
    <property type="entry name" value="S-AdoMet_synt_C"/>
</dbReference>
<dbReference type="InterPro" id="IPR022628">
    <property type="entry name" value="S-AdoMet_synt_N"/>
</dbReference>
<dbReference type="Gene3D" id="3.20.20.220">
    <property type="match status" value="1"/>
</dbReference>
<organism evidence="31 32">
    <name type="scientific">Paralvinella palmiformis</name>
    <dbReference type="NCBI Taxonomy" id="53620"/>
    <lineage>
        <taxon>Eukaryota</taxon>
        <taxon>Metazoa</taxon>
        <taxon>Spiralia</taxon>
        <taxon>Lophotrochozoa</taxon>
        <taxon>Annelida</taxon>
        <taxon>Polychaeta</taxon>
        <taxon>Sedentaria</taxon>
        <taxon>Canalipalpata</taxon>
        <taxon>Terebellida</taxon>
        <taxon>Terebelliformia</taxon>
        <taxon>Alvinellidae</taxon>
        <taxon>Paralvinella</taxon>
    </lineage>
</organism>
<keyword evidence="21" id="KW-0560">Oxidoreductase</keyword>
<keyword evidence="29" id="KW-1133">Transmembrane helix</keyword>
<dbReference type="Pfam" id="PF02772">
    <property type="entry name" value="S-AdoMet_synt_M"/>
    <property type="match status" value="1"/>
</dbReference>
<evidence type="ECO:0000256" key="14">
    <source>
        <dbReference type="ARBA" id="ARBA00022801"/>
    </source>
</evidence>
<dbReference type="GO" id="GO:0003723">
    <property type="term" value="F:RNA binding"/>
    <property type="evidence" value="ECO:0007669"/>
    <property type="project" value="UniProtKB-KW"/>
</dbReference>
<dbReference type="InterPro" id="IPR034079">
    <property type="entry name" value="R3H_KhpB"/>
</dbReference>
<dbReference type="InterPro" id="IPR036867">
    <property type="entry name" value="R3H_dom_sf"/>
</dbReference>
<dbReference type="InterPro" id="IPR020082">
    <property type="entry name" value="S-Ado-L-homoCys_hydrolase_CS"/>
</dbReference>
<evidence type="ECO:0000256" key="2">
    <source>
        <dbReference type="ARBA" id="ARBA00001974"/>
    </source>
</evidence>
<evidence type="ECO:0000313" key="32">
    <source>
        <dbReference type="Proteomes" id="UP001208570"/>
    </source>
</evidence>
<dbReference type="InterPro" id="IPR038008">
    <property type="entry name" value="Jag_KH"/>
</dbReference>
<gene>
    <name evidence="31" type="ORF">LSH36_583g01264</name>
</gene>
<dbReference type="InterPro" id="IPR015946">
    <property type="entry name" value="KH_dom-like_a/b"/>
</dbReference>
<dbReference type="GO" id="GO:0004489">
    <property type="term" value="F:methylenetetrahydrofolate reductase [NAD(P)H] activity"/>
    <property type="evidence" value="ECO:0007669"/>
    <property type="project" value="InterPro"/>
</dbReference>
<comment type="caution">
    <text evidence="31">The sequence shown here is derived from an EMBL/GenBank/DDBJ whole genome shotgun (WGS) entry which is preliminary data.</text>
</comment>
<dbReference type="EMBL" id="JAODUP010000583">
    <property type="protein sequence ID" value="KAK2146793.1"/>
    <property type="molecule type" value="Genomic_DNA"/>
</dbReference>
<comment type="pathway">
    <text evidence="4">Amino-acid biosynthesis; L-homocysteine biosynthesis; L-homocysteine from S-adenosyl-L-homocysteine: step 1/1.</text>
</comment>
<dbReference type="GO" id="GO:0006556">
    <property type="term" value="P:S-adenosylmethionine biosynthetic process"/>
    <property type="evidence" value="ECO:0007669"/>
    <property type="project" value="InterPro"/>
</dbReference>
<dbReference type="InterPro" id="IPR022631">
    <property type="entry name" value="ADOMET_SYNTHASE_CS"/>
</dbReference>
<evidence type="ECO:0000256" key="18">
    <source>
        <dbReference type="ARBA" id="ARBA00022884"/>
    </source>
</evidence>
<keyword evidence="10" id="KW-0285">Flavoprotein</keyword>
<dbReference type="InterPro" id="IPR001374">
    <property type="entry name" value="R3H_dom"/>
</dbReference>
<evidence type="ECO:0000256" key="3">
    <source>
        <dbReference type="ARBA" id="ARBA00004777"/>
    </source>
</evidence>
<keyword evidence="29" id="KW-0812">Transmembrane</keyword>
<evidence type="ECO:0000256" key="15">
    <source>
        <dbReference type="ARBA" id="ARBA00022827"/>
    </source>
</evidence>
<dbReference type="Pfam" id="PF13083">
    <property type="entry name" value="KH_KhpA-B"/>
    <property type="match status" value="1"/>
</dbReference>